<organism evidence="3 4">
    <name type="scientific">Stephania cephalantha</name>
    <dbReference type="NCBI Taxonomy" id="152367"/>
    <lineage>
        <taxon>Eukaryota</taxon>
        <taxon>Viridiplantae</taxon>
        <taxon>Streptophyta</taxon>
        <taxon>Embryophyta</taxon>
        <taxon>Tracheophyta</taxon>
        <taxon>Spermatophyta</taxon>
        <taxon>Magnoliopsida</taxon>
        <taxon>Ranunculales</taxon>
        <taxon>Menispermaceae</taxon>
        <taxon>Menispermoideae</taxon>
        <taxon>Cissampelideae</taxon>
        <taxon>Stephania</taxon>
    </lineage>
</organism>
<feature type="transmembrane region" description="Helical" evidence="1">
    <location>
        <begin position="376"/>
        <end position="396"/>
    </location>
</feature>
<sequence length="397" mass="45387">MATLHEELIFQLILPRVPARSLLRFKCVSKAWLSLISTDAQFIKTHLQHFKSLPPGAITLSNHQENHMYYNAASREHFVVDLPDILNDRNAMLTPVVSYDGLLLILRKPISPDLLTFPDYYICNPITRKFTKLPPPPRWWRYPSDIMYDSTTQHYKVVSWSTKIGCMVLTLNGRNEQSSWRISGAPFLQCDVAHHGVAYKGTLNWVAKVPIVDSLGVGERKKCVMLTMDIGTEEVKEIELPRQERHYDANNKGTQVQVIEMNGALCVVYDYLVGDFDETVGVHVWVLEDYLEHKWRKVYEVERVLCDGCCDLVKKVMVGRGYERVKIEEKLEEIGGNVKRLKHVNTLVSWDGGAQHGKVIRTRDGWHSNSNSAYKLIVYSSLVGLIFCLCVLVILLS</sequence>
<dbReference type="InterPro" id="IPR050796">
    <property type="entry name" value="SCF_F-box_component"/>
</dbReference>
<dbReference type="EMBL" id="JBBNAG010000001">
    <property type="protein sequence ID" value="KAK9167620.1"/>
    <property type="molecule type" value="Genomic_DNA"/>
</dbReference>
<evidence type="ECO:0000313" key="3">
    <source>
        <dbReference type="EMBL" id="KAK9167620.1"/>
    </source>
</evidence>
<keyword evidence="1" id="KW-0812">Transmembrane</keyword>
<comment type="caution">
    <text evidence="3">The sequence shown here is derived from an EMBL/GenBank/DDBJ whole genome shotgun (WGS) entry which is preliminary data.</text>
</comment>
<dbReference type="Proteomes" id="UP001419268">
    <property type="component" value="Unassembled WGS sequence"/>
</dbReference>
<reference evidence="3 4" key="1">
    <citation type="submission" date="2024-01" db="EMBL/GenBank/DDBJ databases">
        <title>Genome assemblies of Stephania.</title>
        <authorList>
            <person name="Yang L."/>
        </authorList>
    </citation>
    <scope>NUCLEOTIDE SEQUENCE [LARGE SCALE GENOMIC DNA]</scope>
    <source>
        <strain evidence="3">JXDWG</strain>
        <tissue evidence="3">Leaf</tissue>
    </source>
</reference>
<dbReference type="SUPFAM" id="SSF81383">
    <property type="entry name" value="F-box domain"/>
    <property type="match status" value="1"/>
</dbReference>
<dbReference type="NCBIfam" id="TIGR01640">
    <property type="entry name" value="F_box_assoc_1"/>
    <property type="match status" value="1"/>
</dbReference>
<proteinExistence type="predicted"/>
<dbReference type="AlphaFoldDB" id="A0AAP0Q4Y4"/>
<accession>A0AAP0Q4Y4</accession>
<evidence type="ECO:0000259" key="2">
    <source>
        <dbReference type="Pfam" id="PF08268"/>
    </source>
</evidence>
<evidence type="ECO:0000313" key="4">
    <source>
        <dbReference type="Proteomes" id="UP001419268"/>
    </source>
</evidence>
<dbReference type="InterPro" id="IPR013187">
    <property type="entry name" value="F-box-assoc_dom_typ3"/>
</dbReference>
<dbReference type="PANTHER" id="PTHR31672">
    <property type="entry name" value="BNACNNG10540D PROTEIN"/>
    <property type="match status" value="1"/>
</dbReference>
<protein>
    <recommendedName>
        <fullName evidence="2">F-box associated beta-propeller type 3 domain-containing protein</fullName>
    </recommendedName>
</protein>
<feature type="domain" description="F-box associated beta-propeller type 3" evidence="2">
    <location>
        <begin position="91"/>
        <end position="298"/>
    </location>
</feature>
<name>A0AAP0Q4Y4_9MAGN</name>
<keyword evidence="1" id="KW-1133">Transmembrane helix</keyword>
<keyword evidence="1" id="KW-0472">Membrane</keyword>
<dbReference type="Pfam" id="PF08268">
    <property type="entry name" value="FBA_3"/>
    <property type="match status" value="1"/>
</dbReference>
<evidence type="ECO:0000256" key="1">
    <source>
        <dbReference type="SAM" id="Phobius"/>
    </source>
</evidence>
<dbReference type="InterPro" id="IPR036047">
    <property type="entry name" value="F-box-like_dom_sf"/>
</dbReference>
<keyword evidence="4" id="KW-1185">Reference proteome</keyword>
<gene>
    <name evidence="3" type="ORF">Scep_002811</name>
</gene>
<dbReference type="PANTHER" id="PTHR31672:SF13">
    <property type="entry name" value="F-BOX PROTEIN CPR30-LIKE"/>
    <property type="match status" value="1"/>
</dbReference>
<dbReference type="InterPro" id="IPR017451">
    <property type="entry name" value="F-box-assoc_interact_dom"/>
</dbReference>